<dbReference type="Pfam" id="PF13927">
    <property type="entry name" value="Ig_3"/>
    <property type="match status" value="2"/>
</dbReference>
<keyword evidence="6 11" id="KW-1133">Transmembrane helix</keyword>
<dbReference type="InterPro" id="IPR009138">
    <property type="entry name" value="Neural_cell_adh"/>
</dbReference>
<dbReference type="InterPro" id="IPR003961">
    <property type="entry name" value="FN3_dom"/>
</dbReference>
<dbReference type="Pfam" id="PF07679">
    <property type="entry name" value="I-set"/>
    <property type="match status" value="2"/>
</dbReference>
<dbReference type="InterPro" id="IPR013783">
    <property type="entry name" value="Ig-like_fold"/>
</dbReference>
<dbReference type="InterPro" id="IPR007110">
    <property type="entry name" value="Ig-like_dom"/>
</dbReference>
<evidence type="ECO:0000256" key="8">
    <source>
        <dbReference type="ARBA" id="ARBA00023157"/>
    </source>
</evidence>
<feature type="transmembrane region" description="Helical" evidence="11">
    <location>
        <begin position="677"/>
        <end position="698"/>
    </location>
</feature>
<evidence type="ECO:0000256" key="9">
    <source>
        <dbReference type="ARBA" id="ARBA00023180"/>
    </source>
</evidence>
<comment type="subcellular location">
    <subcellularLocation>
        <location evidence="1">Membrane</location>
        <topology evidence="1">Single-pass membrane protein</topology>
    </subcellularLocation>
</comment>
<feature type="domain" description="Ig-like" evidence="12">
    <location>
        <begin position="278"/>
        <end position="369"/>
    </location>
</feature>
<keyword evidence="3" id="KW-0732">Signal</keyword>
<evidence type="ECO:0000256" key="3">
    <source>
        <dbReference type="ARBA" id="ARBA00022729"/>
    </source>
</evidence>
<dbReference type="PANTHER" id="PTHR12231">
    <property type="entry name" value="CTX-RELATED TYPE I TRANSMEMBRANE PROTEIN"/>
    <property type="match status" value="1"/>
</dbReference>
<dbReference type="SUPFAM" id="SSF48726">
    <property type="entry name" value="Immunoglobulin"/>
    <property type="match status" value="5"/>
</dbReference>
<dbReference type="Gene3D" id="2.60.40.10">
    <property type="entry name" value="Immunoglobulins"/>
    <property type="match status" value="7"/>
</dbReference>
<accession>A0A8J9YIF1</accession>
<dbReference type="OrthoDB" id="190835at2759"/>
<evidence type="ECO:0000256" key="10">
    <source>
        <dbReference type="ARBA" id="ARBA00023319"/>
    </source>
</evidence>
<evidence type="ECO:0000256" key="2">
    <source>
        <dbReference type="ARBA" id="ARBA00022692"/>
    </source>
</evidence>
<dbReference type="SMART" id="SM00408">
    <property type="entry name" value="IGc2"/>
    <property type="match status" value="4"/>
</dbReference>
<dbReference type="SMART" id="SM00060">
    <property type="entry name" value="FN3"/>
    <property type="match status" value="2"/>
</dbReference>
<dbReference type="GO" id="GO:0030154">
    <property type="term" value="P:cell differentiation"/>
    <property type="evidence" value="ECO:0007669"/>
    <property type="project" value="UniProtKB-ARBA"/>
</dbReference>
<reference evidence="14" key="1">
    <citation type="submission" date="2021-12" db="EMBL/GenBank/DDBJ databases">
        <authorList>
            <person name="Martin H S."/>
        </authorList>
    </citation>
    <scope>NUCLEOTIDE SEQUENCE</scope>
</reference>
<feature type="domain" description="Fibronectin type-III" evidence="13">
    <location>
        <begin position="575"/>
        <end position="674"/>
    </location>
</feature>
<dbReference type="SMART" id="SM00409">
    <property type="entry name" value="IG"/>
    <property type="match status" value="4"/>
</dbReference>
<dbReference type="CDD" id="cd00063">
    <property type="entry name" value="FN3"/>
    <property type="match status" value="2"/>
</dbReference>
<dbReference type="InterPro" id="IPR003598">
    <property type="entry name" value="Ig_sub2"/>
</dbReference>
<dbReference type="InterPro" id="IPR036116">
    <property type="entry name" value="FN3_sf"/>
</dbReference>
<dbReference type="GO" id="GO:0043005">
    <property type="term" value="C:neuron projection"/>
    <property type="evidence" value="ECO:0007669"/>
    <property type="project" value="TreeGrafter"/>
</dbReference>
<sequence length="769" mass="86933">MLGSTFYQGCKCEDPGHSDINLKWLNPHNQEIKDVGPGTDSNVYLEWSDQKTYSLYISNVVKSISGAYKCVTVRDGQQYTLTYNVEAYDPPYFVNTEDVQYAINGKDSLITCEARGDSDLSIRWHKGGEEFVEITDDEKYKITSEGLVIIGATENDKGVYKCIAFEIETVEAIDKDIKVEVISTPTIVELLAIPDRIVPFNSSLSVECLVAGVPHPEYTWRKISEEDTEETNTTYYQDGNKLIFDSITYEDRGSYECIATNNAGSSASAIEIEVLLPPNITEFNNVTAIEGSIAQIVCKASGHPIPSMSLDFLGEDSDDQSFVWDTKNTSFTDIEFYLSFLRINRTHDGVYICNATNKVSSASSEMYLSVLYAPYFNVPFERVWVWNNQHINLSCEHQSNPPAVVTWNYRLTNKELSTEEQVEINKIMASSFHNNPLIIENKTLYGIFECVAKNEFGQANKTFLVQEGFVPSAINSVAIQNVTSNSVTFAIEGPYEVFGPEVIGYKSEYDDSENYNITDIHMNRTWSIDRPFKLDRLRSNTSYYIKFAAINNVGEGSWSETFKFVTLEKNDFRSTPEEPRWEENVQELVETSKVLKWKTVDSDDAVDSYTIRYCPMFNGLVEDGKCEEESIERTDEFDLNKMESNITYYFELVAHNSIGNSSTAHVIVTTSAEDEPLLSGGVIIIIAIIVVFICLFALDLLLLLWRKQGVIASCCIKKKNKREASINSRDKKGLLKQNSDRCESQRLNGHREYEYNKTTGIITGKHSAV</sequence>
<keyword evidence="8" id="KW-1015">Disulfide bond</keyword>
<dbReference type="GO" id="GO:0007155">
    <property type="term" value="P:cell adhesion"/>
    <property type="evidence" value="ECO:0007669"/>
    <property type="project" value="UniProtKB-KW"/>
</dbReference>
<dbReference type="InterPro" id="IPR003599">
    <property type="entry name" value="Ig_sub"/>
</dbReference>
<keyword evidence="5" id="KW-0130">Cell adhesion</keyword>
<evidence type="ECO:0000256" key="1">
    <source>
        <dbReference type="ARBA" id="ARBA00004167"/>
    </source>
</evidence>
<evidence type="ECO:0000313" key="15">
    <source>
        <dbReference type="Proteomes" id="UP000838878"/>
    </source>
</evidence>
<keyword evidence="2 11" id="KW-0812">Transmembrane</keyword>
<evidence type="ECO:0000256" key="4">
    <source>
        <dbReference type="ARBA" id="ARBA00022737"/>
    </source>
</evidence>
<keyword evidence="9" id="KW-0325">Glycoprotein</keyword>
<feature type="domain" description="Ig-like" evidence="12">
    <location>
        <begin position="1"/>
        <end position="82"/>
    </location>
</feature>
<dbReference type="PRINTS" id="PR01838">
    <property type="entry name" value="NCAMFAMILY"/>
</dbReference>
<feature type="domain" description="Ig-like" evidence="12">
    <location>
        <begin position="185"/>
        <end position="273"/>
    </location>
</feature>
<dbReference type="Pfam" id="PF00041">
    <property type="entry name" value="fn3"/>
    <property type="match status" value="2"/>
</dbReference>
<proteinExistence type="predicted"/>
<feature type="domain" description="Fibronectin type-III" evidence="13">
    <location>
        <begin position="470"/>
        <end position="569"/>
    </location>
</feature>
<dbReference type="PANTHER" id="PTHR12231:SF253">
    <property type="entry name" value="DPR-INTERACTING PROTEIN ETA, ISOFORM B-RELATED"/>
    <property type="match status" value="1"/>
</dbReference>
<gene>
    <name evidence="14" type="ORF">BINO364_LOCUS12495</name>
</gene>
<dbReference type="InterPro" id="IPR051170">
    <property type="entry name" value="Neural/epithelial_adhesion"/>
</dbReference>
<evidence type="ECO:0000256" key="5">
    <source>
        <dbReference type="ARBA" id="ARBA00022889"/>
    </source>
</evidence>
<name>A0A8J9YIF1_9NEOP</name>
<dbReference type="AlphaFoldDB" id="A0A8J9YIF1"/>
<keyword evidence="10" id="KW-0393">Immunoglobulin domain</keyword>
<evidence type="ECO:0008006" key="16">
    <source>
        <dbReference type="Google" id="ProtNLM"/>
    </source>
</evidence>
<keyword evidence="4" id="KW-0677">Repeat</keyword>
<dbReference type="PROSITE" id="PS50835">
    <property type="entry name" value="IG_LIKE"/>
    <property type="match status" value="5"/>
</dbReference>
<dbReference type="Proteomes" id="UP000838878">
    <property type="component" value="Chromosome 6"/>
</dbReference>
<dbReference type="PROSITE" id="PS50853">
    <property type="entry name" value="FN3"/>
    <property type="match status" value="2"/>
</dbReference>
<dbReference type="GO" id="GO:0005886">
    <property type="term" value="C:plasma membrane"/>
    <property type="evidence" value="ECO:0007669"/>
    <property type="project" value="UniProtKB-ARBA"/>
</dbReference>
<feature type="domain" description="Ig-like" evidence="12">
    <location>
        <begin position="91"/>
        <end position="178"/>
    </location>
</feature>
<feature type="domain" description="Ig-like" evidence="12">
    <location>
        <begin position="374"/>
        <end position="466"/>
    </location>
</feature>
<keyword evidence="7 11" id="KW-0472">Membrane</keyword>
<dbReference type="InterPro" id="IPR036179">
    <property type="entry name" value="Ig-like_dom_sf"/>
</dbReference>
<organism evidence="14 15">
    <name type="scientific">Brenthis ino</name>
    <name type="common">lesser marbled fritillary</name>
    <dbReference type="NCBI Taxonomy" id="405034"/>
    <lineage>
        <taxon>Eukaryota</taxon>
        <taxon>Metazoa</taxon>
        <taxon>Ecdysozoa</taxon>
        <taxon>Arthropoda</taxon>
        <taxon>Hexapoda</taxon>
        <taxon>Insecta</taxon>
        <taxon>Pterygota</taxon>
        <taxon>Neoptera</taxon>
        <taxon>Endopterygota</taxon>
        <taxon>Lepidoptera</taxon>
        <taxon>Glossata</taxon>
        <taxon>Ditrysia</taxon>
        <taxon>Papilionoidea</taxon>
        <taxon>Nymphalidae</taxon>
        <taxon>Heliconiinae</taxon>
        <taxon>Argynnini</taxon>
        <taxon>Brenthis</taxon>
    </lineage>
</organism>
<evidence type="ECO:0000256" key="7">
    <source>
        <dbReference type="ARBA" id="ARBA00023136"/>
    </source>
</evidence>
<feature type="non-terminal residue" evidence="14">
    <location>
        <position position="769"/>
    </location>
</feature>
<dbReference type="GO" id="GO:0009653">
    <property type="term" value="P:anatomical structure morphogenesis"/>
    <property type="evidence" value="ECO:0007669"/>
    <property type="project" value="UniProtKB-ARBA"/>
</dbReference>
<protein>
    <recommendedName>
        <fullName evidence="16">Fasciclin-2-like</fullName>
    </recommendedName>
</protein>
<evidence type="ECO:0000259" key="13">
    <source>
        <dbReference type="PROSITE" id="PS50853"/>
    </source>
</evidence>
<dbReference type="CDD" id="cd00096">
    <property type="entry name" value="Ig"/>
    <property type="match status" value="2"/>
</dbReference>
<evidence type="ECO:0000256" key="6">
    <source>
        <dbReference type="ARBA" id="ARBA00022989"/>
    </source>
</evidence>
<dbReference type="SUPFAM" id="SSF49265">
    <property type="entry name" value="Fibronectin type III"/>
    <property type="match status" value="2"/>
</dbReference>
<keyword evidence="15" id="KW-1185">Reference proteome</keyword>
<evidence type="ECO:0000259" key="12">
    <source>
        <dbReference type="PROSITE" id="PS50835"/>
    </source>
</evidence>
<evidence type="ECO:0000313" key="14">
    <source>
        <dbReference type="EMBL" id="CAH0727111.1"/>
    </source>
</evidence>
<evidence type="ECO:0000256" key="11">
    <source>
        <dbReference type="SAM" id="Phobius"/>
    </source>
</evidence>
<dbReference type="InterPro" id="IPR013098">
    <property type="entry name" value="Ig_I-set"/>
</dbReference>
<dbReference type="EMBL" id="OV170226">
    <property type="protein sequence ID" value="CAH0727111.1"/>
    <property type="molecule type" value="Genomic_DNA"/>
</dbReference>